<name>A0A813UZY4_ADIRI</name>
<evidence type="ECO:0000259" key="12">
    <source>
        <dbReference type="PROSITE" id="PS50157"/>
    </source>
</evidence>
<evidence type="ECO:0000256" key="8">
    <source>
        <dbReference type="ARBA" id="ARBA00023163"/>
    </source>
</evidence>
<dbReference type="GO" id="GO:0006357">
    <property type="term" value="P:regulation of transcription by RNA polymerase II"/>
    <property type="evidence" value="ECO:0007669"/>
    <property type="project" value="TreeGrafter"/>
</dbReference>
<keyword evidence="8" id="KW-0804">Transcription</keyword>
<gene>
    <name evidence="13" type="ORF">XAT740_LOCUS4394</name>
</gene>
<dbReference type="Pfam" id="PF12874">
    <property type="entry name" value="zf-met"/>
    <property type="match status" value="1"/>
</dbReference>
<feature type="region of interest" description="Disordered" evidence="11">
    <location>
        <begin position="1"/>
        <end position="23"/>
    </location>
</feature>
<dbReference type="FunFam" id="3.30.160.60:FF:000395">
    <property type="entry name" value="zinc finger protein 513"/>
    <property type="match status" value="1"/>
</dbReference>
<dbReference type="GO" id="GO:0008270">
    <property type="term" value="F:zinc ion binding"/>
    <property type="evidence" value="ECO:0007669"/>
    <property type="project" value="UniProtKB-KW"/>
</dbReference>
<feature type="compositionally biased region" description="Polar residues" evidence="11">
    <location>
        <begin position="1"/>
        <end position="13"/>
    </location>
</feature>
<dbReference type="FunFam" id="3.30.160.60:FF:001498">
    <property type="entry name" value="Zinc finger protein 404"/>
    <property type="match status" value="1"/>
</dbReference>
<evidence type="ECO:0000256" key="1">
    <source>
        <dbReference type="ARBA" id="ARBA00004123"/>
    </source>
</evidence>
<dbReference type="InterPro" id="IPR050589">
    <property type="entry name" value="Ikaros_C2H2-ZF"/>
</dbReference>
<feature type="domain" description="C2H2-type" evidence="12">
    <location>
        <begin position="417"/>
        <end position="444"/>
    </location>
</feature>
<keyword evidence="2" id="KW-0479">Metal-binding</keyword>
<dbReference type="Pfam" id="PF00096">
    <property type="entry name" value="zf-C2H2"/>
    <property type="match status" value="2"/>
</dbReference>
<protein>
    <recommendedName>
        <fullName evidence="12">C2H2-type domain-containing protein</fullName>
    </recommendedName>
</protein>
<keyword evidence="5" id="KW-0862">Zinc</keyword>
<dbReference type="InterPro" id="IPR036236">
    <property type="entry name" value="Znf_C2H2_sf"/>
</dbReference>
<reference evidence="13" key="1">
    <citation type="submission" date="2021-02" db="EMBL/GenBank/DDBJ databases">
        <authorList>
            <person name="Nowell W R."/>
        </authorList>
    </citation>
    <scope>NUCLEOTIDE SEQUENCE</scope>
</reference>
<evidence type="ECO:0000256" key="5">
    <source>
        <dbReference type="ARBA" id="ARBA00022833"/>
    </source>
</evidence>
<dbReference type="InterPro" id="IPR013087">
    <property type="entry name" value="Znf_C2H2_type"/>
</dbReference>
<evidence type="ECO:0000256" key="9">
    <source>
        <dbReference type="ARBA" id="ARBA00023242"/>
    </source>
</evidence>
<keyword evidence="14" id="KW-1185">Reference proteome</keyword>
<feature type="domain" description="C2H2-type" evidence="12">
    <location>
        <begin position="445"/>
        <end position="472"/>
    </location>
</feature>
<evidence type="ECO:0000313" key="13">
    <source>
        <dbReference type="EMBL" id="CAF0829705.1"/>
    </source>
</evidence>
<dbReference type="GO" id="GO:0000978">
    <property type="term" value="F:RNA polymerase II cis-regulatory region sequence-specific DNA binding"/>
    <property type="evidence" value="ECO:0007669"/>
    <property type="project" value="TreeGrafter"/>
</dbReference>
<evidence type="ECO:0000313" key="14">
    <source>
        <dbReference type="Proteomes" id="UP000663828"/>
    </source>
</evidence>
<dbReference type="SMART" id="SM00355">
    <property type="entry name" value="ZnF_C2H2"/>
    <property type="match status" value="4"/>
</dbReference>
<comment type="caution">
    <text evidence="13">The sequence shown here is derived from an EMBL/GenBank/DDBJ whole genome shotgun (WGS) entry which is preliminary data.</text>
</comment>
<evidence type="ECO:0000256" key="6">
    <source>
        <dbReference type="ARBA" id="ARBA00023015"/>
    </source>
</evidence>
<sequence length="574" mass="65783">MCIQKPLSSNTPQILPMNSPKHKLSNDIDDSQIEAMHFDVQSPARTYALIETDACELEQIIDLLKQFFPKTKILDYNHTTQSTASQAQTSVTSQFLISSIENDQSSTSVSLQTFKGKVKDYLQRRYLEQTNEPQSRKDMLTKHRTEQMSSFDLSSSTLPKPAIPFKSHSFDSSQSSTMKAEQYLLSPTSSKRGLLRHYTTIDIDDTSNDAGKITFSINQPDDDDDNDDDDVVQEEEETKPLLSYRHSSTESRTTKQSNHLLLPYHPHSHDQDQNARTPYSSSMQLPLTPYSVSSDPGPFRSPWFNTPTSPFNFRFPQTQEQAHMNAQGTIAQLSTLTKMLCDEPSIFTPISPRIKTEKHQSNSSRDSSSVPPCQICRQEFNSHQMYLSHYRTHLENPCELDQSDTLYCDRSGDLRNYSCKICFKRFSRSDMLNRHLRSHSGIRPYRCTMCNTYFSRSDHLSTHLRTHTGEKPYTCPQCSYTACRRDMITRHLKIHTKQRSERKNATNYRFIRTMKDPSIYIANGSTNTNNIISTPPCSIVNVMNALSHTVQPCLATNPWGMYGNQQTWADLHLR</sequence>
<keyword evidence="4 10" id="KW-0863">Zinc-finger</keyword>
<dbReference type="PROSITE" id="PS00028">
    <property type="entry name" value="ZINC_FINGER_C2H2_1"/>
    <property type="match status" value="3"/>
</dbReference>
<dbReference type="SUPFAM" id="SSF57667">
    <property type="entry name" value="beta-beta-alpha zinc fingers"/>
    <property type="match status" value="2"/>
</dbReference>
<dbReference type="FunFam" id="3.30.160.60:FF:000045">
    <property type="entry name" value="ZFP69 zinc finger protein B"/>
    <property type="match status" value="1"/>
</dbReference>
<dbReference type="Gene3D" id="3.30.160.60">
    <property type="entry name" value="Classic Zinc Finger"/>
    <property type="match status" value="3"/>
</dbReference>
<dbReference type="PROSITE" id="PS50157">
    <property type="entry name" value="ZINC_FINGER_C2H2_2"/>
    <property type="match status" value="3"/>
</dbReference>
<dbReference type="GO" id="GO:0005634">
    <property type="term" value="C:nucleus"/>
    <property type="evidence" value="ECO:0007669"/>
    <property type="project" value="UniProtKB-SubCell"/>
</dbReference>
<keyword evidence="6" id="KW-0805">Transcription regulation</keyword>
<keyword evidence="3" id="KW-0677">Repeat</keyword>
<evidence type="ECO:0000256" key="2">
    <source>
        <dbReference type="ARBA" id="ARBA00022723"/>
    </source>
</evidence>
<feature type="region of interest" description="Disordered" evidence="11">
    <location>
        <begin position="351"/>
        <end position="371"/>
    </location>
</feature>
<dbReference type="PANTHER" id="PTHR24404">
    <property type="entry name" value="ZINC FINGER PROTEIN"/>
    <property type="match status" value="1"/>
</dbReference>
<dbReference type="PANTHER" id="PTHR24404:SF114">
    <property type="entry name" value="KLUMPFUSS, ISOFORM B-RELATED"/>
    <property type="match status" value="1"/>
</dbReference>
<accession>A0A813UZY4</accession>
<feature type="compositionally biased region" description="Acidic residues" evidence="11">
    <location>
        <begin position="220"/>
        <end position="237"/>
    </location>
</feature>
<feature type="region of interest" description="Disordered" evidence="11">
    <location>
        <begin position="208"/>
        <end position="256"/>
    </location>
</feature>
<keyword evidence="7" id="KW-0238">DNA-binding</keyword>
<proteinExistence type="predicted"/>
<dbReference type="Proteomes" id="UP000663828">
    <property type="component" value="Unassembled WGS sequence"/>
</dbReference>
<dbReference type="EMBL" id="CAJNOR010000180">
    <property type="protein sequence ID" value="CAF0829705.1"/>
    <property type="molecule type" value="Genomic_DNA"/>
</dbReference>
<dbReference type="AlphaFoldDB" id="A0A813UZY4"/>
<feature type="domain" description="C2H2-type" evidence="12">
    <location>
        <begin position="473"/>
        <end position="500"/>
    </location>
</feature>
<evidence type="ECO:0000256" key="3">
    <source>
        <dbReference type="ARBA" id="ARBA00022737"/>
    </source>
</evidence>
<evidence type="ECO:0000256" key="7">
    <source>
        <dbReference type="ARBA" id="ARBA00023125"/>
    </source>
</evidence>
<evidence type="ECO:0000256" key="10">
    <source>
        <dbReference type="PROSITE-ProRule" id="PRU00042"/>
    </source>
</evidence>
<keyword evidence="9" id="KW-0539">Nucleus</keyword>
<evidence type="ECO:0000256" key="11">
    <source>
        <dbReference type="SAM" id="MobiDB-lite"/>
    </source>
</evidence>
<dbReference type="GO" id="GO:0003700">
    <property type="term" value="F:DNA-binding transcription factor activity"/>
    <property type="evidence" value="ECO:0007669"/>
    <property type="project" value="TreeGrafter"/>
</dbReference>
<comment type="subcellular location">
    <subcellularLocation>
        <location evidence="1">Nucleus</location>
    </subcellularLocation>
</comment>
<evidence type="ECO:0000256" key="4">
    <source>
        <dbReference type="ARBA" id="ARBA00022771"/>
    </source>
</evidence>
<organism evidence="13 14">
    <name type="scientific">Adineta ricciae</name>
    <name type="common">Rotifer</name>
    <dbReference type="NCBI Taxonomy" id="249248"/>
    <lineage>
        <taxon>Eukaryota</taxon>
        <taxon>Metazoa</taxon>
        <taxon>Spiralia</taxon>
        <taxon>Gnathifera</taxon>
        <taxon>Rotifera</taxon>
        <taxon>Eurotatoria</taxon>
        <taxon>Bdelloidea</taxon>
        <taxon>Adinetida</taxon>
        <taxon>Adinetidae</taxon>
        <taxon>Adineta</taxon>
    </lineage>
</organism>